<comment type="subcellular location">
    <subcellularLocation>
        <location evidence="1">Membrane</location>
    </subcellularLocation>
</comment>
<organism evidence="5 6">
    <name type="scientific">Xanthomonas axonopodis pv. vasculorum</name>
    <dbReference type="NCBI Taxonomy" id="325777"/>
    <lineage>
        <taxon>Bacteria</taxon>
        <taxon>Pseudomonadati</taxon>
        <taxon>Pseudomonadota</taxon>
        <taxon>Gammaproteobacteria</taxon>
        <taxon>Lysobacterales</taxon>
        <taxon>Lysobacteraceae</taxon>
        <taxon>Xanthomonas</taxon>
    </lineage>
</organism>
<dbReference type="RefSeq" id="WP_042821176.1">
    <property type="nucleotide sequence ID" value="NZ_CP053649.1"/>
</dbReference>
<proteinExistence type="predicted"/>
<dbReference type="PANTHER" id="PTHR14948:SF44">
    <property type="entry name" value="PROLINE-RICH TRANSMEMBRANE PROTEIN 1-LIKE"/>
    <property type="match status" value="1"/>
</dbReference>
<evidence type="ECO:0000313" key="6">
    <source>
        <dbReference type="Proteomes" id="UP000028012"/>
    </source>
</evidence>
<dbReference type="InterPro" id="IPR007593">
    <property type="entry name" value="CD225/Dispanin_fam"/>
</dbReference>
<keyword evidence="2" id="KW-0812">Transmembrane</keyword>
<comment type="caution">
    <text evidence="5">The sequence shown here is derived from an EMBL/GenBank/DDBJ whole genome shotgun (WGS) entry which is preliminary data.</text>
</comment>
<dbReference type="Pfam" id="PF04505">
    <property type="entry name" value="CD225"/>
    <property type="match status" value="1"/>
</dbReference>
<protein>
    <submittedName>
        <fullName evidence="5">Membrane protein</fullName>
    </submittedName>
</protein>
<dbReference type="HOGENOM" id="CLU_140587_2_1_6"/>
<reference evidence="5 6" key="1">
    <citation type="submission" date="2014-09" db="EMBL/GenBank/DDBJ databases">
        <title>A draft genome sequence for Xanthomonas axonopodis pv. vasculorum NCPPB 900.</title>
        <authorList>
            <person name="Harrison J."/>
            <person name="Studholme D.J."/>
        </authorList>
    </citation>
    <scope>NUCLEOTIDE SEQUENCE [LARGE SCALE GENOMIC DNA]</scope>
    <source>
        <strain evidence="5 6">NCPPB 900</strain>
    </source>
</reference>
<evidence type="ECO:0000256" key="2">
    <source>
        <dbReference type="ARBA" id="ARBA00022692"/>
    </source>
</evidence>
<dbReference type="GO" id="GO:0016020">
    <property type="term" value="C:membrane"/>
    <property type="evidence" value="ECO:0007669"/>
    <property type="project" value="UniProtKB-SubCell"/>
</dbReference>
<keyword evidence="3" id="KW-1133">Transmembrane helix</keyword>
<dbReference type="eggNOG" id="ENOG50337PH">
    <property type="taxonomic scope" value="Bacteria"/>
</dbReference>
<dbReference type="InterPro" id="IPR051423">
    <property type="entry name" value="CD225/Dispanin"/>
</dbReference>
<sequence>MSAMPPPIHPSSSAAPGPVPNHLIWAIVSTVLGFCLCCPSLITGIVAIVFSSKVNGLLNQGDIDGARRASNTAKTWCIVTSVLAAIGLLINIGMVATGGMQGYMDYMQQLQHTQ</sequence>
<keyword evidence="4" id="KW-0472">Membrane</keyword>
<evidence type="ECO:0000256" key="4">
    <source>
        <dbReference type="ARBA" id="ARBA00023136"/>
    </source>
</evidence>
<dbReference type="AlphaFoldDB" id="A0A098Q227"/>
<evidence type="ECO:0000256" key="3">
    <source>
        <dbReference type="ARBA" id="ARBA00022989"/>
    </source>
</evidence>
<evidence type="ECO:0000313" key="5">
    <source>
        <dbReference type="EMBL" id="KGE53419.1"/>
    </source>
</evidence>
<dbReference type="PANTHER" id="PTHR14948">
    <property type="entry name" value="NG5"/>
    <property type="match status" value="1"/>
</dbReference>
<dbReference type="GeneID" id="58001488"/>
<gene>
    <name evidence="5" type="ORF">GW15_0202460</name>
</gene>
<dbReference type="Proteomes" id="UP000028012">
    <property type="component" value="Unassembled WGS sequence"/>
</dbReference>
<accession>A0A098Q227</accession>
<name>A0A098Q227_9XANT</name>
<dbReference type="EMBL" id="JPHD02000023">
    <property type="protein sequence ID" value="KGE53419.1"/>
    <property type="molecule type" value="Genomic_DNA"/>
</dbReference>
<evidence type="ECO:0000256" key="1">
    <source>
        <dbReference type="ARBA" id="ARBA00004370"/>
    </source>
</evidence>
<dbReference type="STRING" id="325777.GW15_0202460"/>